<evidence type="ECO:0000259" key="3">
    <source>
        <dbReference type="PROSITE" id="PS50072"/>
    </source>
</evidence>
<keyword evidence="2" id="KW-1133">Transmembrane helix</keyword>
<reference evidence="4" key="1">
    <citation type="submission" date="2020-06" db="EMBL/GenBank/DDBJ databases">
        <authorList>
            <consortium name="Plant Systems Biology data submission"/>
        </authorList>
    </citation>
    <scope>NUCLEOTIDE SEQUENCE</scope>
    <source>
        <strain evidence="4">D6</strain>
    </source>
</reference>
<dbReference type="AlphaFoldDB" id="A0A9N8DVY0"/>
<dbReference type="InterPro" id="IPR029000">
    <property type="entry name" value="Cyclophilin-like_dom_sf"/>
</dbReference>
<feature type="compositionally biased region" description="Basic and acidic residues" evidence="1">
    <location>
        <begin position="71"/>
        <end position="84"/>
    </location>
</feature>
<dbReference type="EMBL" id="CAICTM010000391">
    <property type="protein sequence ID" value="CAB9509499.1"/>
    <property type="molecule type" value="Genomic_DNA"/>
</dbReference>
<dbReference type="SUPFAM" id="SSF50891">
    <property type="entry name" value="Cyclophilin-like"/>
    <property type="match status" value="1"/>
</dbReference>
<gene>
    <name evidence="4" type="ORF">SEMRO_392_G133330.1</name>
</gene>
<dbReference type="Proteomes" id="UP001153069">
    <property type="component" value="Unassembled WGS sequence"/>
</dbReference>
<evidence type="ECO:0000256" key="1">
    <source>
        <dbReference type="SAM" id="MobiDB-lite"/>
    </source>
</evidence>
<evidence type="ECO:0000313" key="5">
    <source>
        <dbReference type="Proteomes" id="UP001153069"/>
    </source>
</evidence>
<keyword evidence="5" id="KW-1185">Reference proteome</keyword>
<evidence type="ECO:0000256" key="2">
    <source>
        <dbReference type="SAM" id="Phobius"/>
    </source>
</evidence>
<dbReference type="Gene3D" id="2.40.100.10">
    <property type="entry name" value="Cyclophilin-like"/>
    <property type="match status" value="1"/>
</dbReference>
<dbReference type="Pfam" id="PF00160">
    <property type="entry name" value="Pro_isomerase"/>
    <property type="match status" value="1"/>
</dbReference>
<feature type="domain" description="PPIase cyclophilin-type" evidence="3">
    <location>
        <begin position="124"/>
        <end position="275"/>
    </location>
</feature>
<dbReference type="InterPro" id="IPR002130">
    <property type="entry name" value="Cyclophilin-type_PPIase_dom"/>
</dbReference>
<proteinExistence type="predicted"/>
<comment type="caution">
    <text evidence="4">The sequence shown here is derived from an EMBL/GenBank/DDBJ whole genome shotgun (WGS) entry which is preliminary data.</text>
</comment>
<keyword evidence="2" id="KW-0812">Transmembrane</keyword>
<dbReference type="GO" id="GO:0003755">
    <property type="term" value="F:peptidyl-prolyl cis-trans isomerase activity"/>
    <property type="evidence" value="ECO:0007669"/>
    <property type="project" value="InterPro"/>
</dbReference>
<accession>A0A9N8DVY0</accession>
<organism evidence="4 5">
    <name type="scientific">Seminavis robusta</name>
    <dbReference type="NCBI Taxonomy" id="568900"/>
    <lineage>
        <taxon>Eukaryota</taxon>
        <taxon>Sar</taxon>
        <taxon>Stramenopiles</taxon>
        <taxon>Ochrophyta</taxon>
        <taxon>Bacillariophyta</taxon>
        <taxon>Bacillariophyceae</taxon>
        <taxon>Bacillariophycidae</taxon>
        <taxon>Naviculales</taxon>
        <taxon>Naviculaceae</taxon>
        <taxon>Seminavis</taxon>
    </lineage>
</organism>
<dbReference type="OrthoDB" id="200120at2759"/>
<keyword evidence="2" id="KW-0472">Membrane</keyword>
<protein>
    <submittedName>
        <fullName evidence="4">PPIases accelerate the folding of proteins. It catalyzes the cis-trans isomerization of proline imidic peptide bonds in oligopeptides By similarity</fullName>
    </submittedName>
</protein>
<dbReference type="PROSITE" id="PS50072">
    <property type="entry name" value="CSA_PPIASE_2"/>
    <property type="match status" value="1"/>
</dbReference>
<feature type="region of interest" description="Disordered" evidence="1">
    <location>
        <begin position="63"/>
        <end position="91"/>
    </location>
</feature>
<feature type="transmembrane region" description="Helical" evidence="2">
    <location>
        <begin position="20"/>
        <end position="38"/>
    </location>
</feature>
<sequence>MVSMQRTGSSTPSSTQLAGYLPVGILLLLLCALVPYVLEDHYYHRDSTLHHIDAAMIGKKKVMDKQPISDVQKKETPEEPKTEGEADESESIQCPYKSIDDLTEEEHHPVKGKRHTVTPPQGGSLHLVCCQTTKGPVNALVHEKWAPLGAKHFLDMVKSDYFSSTVPLMRCVKGFICQFGLNGDPKLNKMWRHGFPDDPNWLPEGPTNRKNEDGVFRFAHGYLAYAGGGKNSRGNQFIVALKPNQKLAGGSPWEVPWGELVGEHSFDTFSKVYTGYGEKGPPQGKLSNQGVTEELKQQFPLLDYVTGCRIVDERVE</sequence>
<evidence type="ECO:0000313" key="4">
    <source>
        <dbReference type="EMBL" id="CAB9509499.1"/>
    </source>
</evidence>
<name>A0A9N8DVY0_9STRA</name>